<dbReference type="SUPFAM" id="SSF81383">
    <property type="entry name" value="F-box domain"/>
    <property type="match status" value="1"/>
</dbReference>
<dbReference type="InterPro" id="IPR001810">
    <property type="entry name" value="F-box_dom"/>
</dbReference>
<sequence length="150" mass="17781">MILEYIFSWVPYRHLLFVCSRVCKRWSRVILNPRYMPFRILYHRLIWTPYTPFPSPLLFDDNIITTSFHAACIQAQLSENHYEITCGRQCMNGTLNMADKITKNWSRFSFEKESTTMKRLSAHPLYTTIPAVKLKIRIVWSIVTVITMLS</sequence>
<dbReference type="Pfam" id="PF00646">
    <property type="entry name" value="F-box"/>
    <property type="match status" value="1"/>
</dbReference>
<dbReference type="Proteomes" id="UP001516464">
    <property type="component" value="Unassembled WGS sequence"/>
</dbReference>
<evidence type="ECO:0000313" key="3">
    <source>
        <dbReference type="Proteomes" id="UP001516464"/>
    </source>
</evidence>
<keyword evidence="2" id="KW-0378">Hydrolase</keyword>
<name>A0ABQ7HV65_9MICR</name>
<dbReference type="GO" id="GO:0004386">
    <property type="term" value="F:helicase activity"/>
    <property type="evidence" value="ECO:0007669"/>
    <property type="project" value="UniProtKB-KW"/>
</dbReference>
<gene>
    <name evidence="2" type="primary">Fbh1</name>
    <name evidence="2" type="ORF">TCON_2743</name>
</gene>
<feature type="domain" description="F-box" evidence="1">
    <location>
        <begin position="2"/>
        <end position="34"/>
    </location>
</feature>
<proteinExistence type="predicted"/>
<feature type="non-terminal residue" evidence="2">
    <location>
        <position position="150"/>
    </location>
</feature>
<keyword evidence="2" id="KW-0067">ATP-binding</keyword>
<dbReference type="InterPro" id="IPR036047">
    <property type="entry name" value="F-box-like_dom_sf"/>
</dbReference>
<dbReference type="EMBL" id="SBIQ01000633">
    <property type="protein sequence ID" value="KAF7673866.1"/>
    <property type="molecule type" value="Genomic_DNA"/>
</dbReference>
<organism evidence="2 3">
    <name type="scientific">Astathelohania contejeani</name>
    <dbReference type="NCBI Taxonomy" id="164912"/>
    <lineage>
        <taxon>Eukaryota</taxon>
        <taxon>Fungi</taxon>
        <taxon>Fungi incertae sedis</taxon>
        <taxon>Microsporidia</taxon>
        <taxon>Astathelohaniidae</taxon>
        <taxon>Astathelohania</taxon>
    </lineage>
</organism>
<keyword evidence="2" id="KW-0547">Nucleotide-binding</keyword>
<comment type="caution">
    <text evidence="2">The sequence shown here is derived from an EMBL/GenBank/DDBJ whole genome shotgun (WGS) entry which is preliminary data.</text>
</comment>
<evidence type="ECO:0000313" key="2">
    <source>
        <dbReference type="EMBL" id="KAF7673866.1"/>
    </source>
</evidence>
<protein>
    <submittedName>
        <fullName evidence="2">F-box DNA helicase 1</fullName>
    </submittedName>
</protein>
<keyword evidence="2" id="KW-0347">Helicase</keyword>
<dbReference type="Gene3D" id="1.20.1280.50">
    <property type="match status" value="1"/>
</dbReference>
<accession>A0ABQ7HV65</accession>
<evidence type="ECO:0000259" key="1">
    <source>
        <dbReference type="Pfam" id="PF00646"/>
    </source>
</evidence>
<keyword evidence="3" id="KW-1185">Reference proteome</keyword>
<reference evidence="2 3" key="1">
    <citation type="submission" date="2019-01" db="EMBL/GenBank/DDBJ databases">
        <title>Genomes sequencing and comparative genomics of infectious freshwater microsporidia, Cucumispora dikerogammari and Thelohania contejeani.</title>
        <authorList>
            <person name="Cormier A."/>
            <person name="Giraud I."/>
            <person name="Wattier R."/>
            <person name="Teixeira M."/>
            <person name="Grandjean F."/>
            <person name="Rigaud T."/>
            <person name="Cordaux R."/>
        </authorList>
    </citation>
    <scope>NUCLEOTIDE SEQUENCE [LARGE SCALE GENOMIC DNA]</scope>
    <source>
        <strain evidence="2">T1</strain>
        <tissue evidence="2">Spores</tissue>
    </source>
</reference>